<dbReference type="Gene3D" id="3.40.50.620">
    <property type="entry name" value="HUPs"/>
    <property type="match status" value="1"/>
</dbReference>
<dbReference type="Pfam" id="PF02698">
    <property type="entry name" value="DUF218"/>
    <property type="match status" value="1"/>
</dbReference>
<dbReference type="CDD" id="cd06259">
    <property type="entry name" value="YdcF-like"/>
    <property type="match status" value="1"/>
</dbReference>
<dbReference type="EMBL" id="JAQAGZ010000021">
    <property type="protein sequence ID" value="MCZ8516053.1"/>
    <property type="molecule type" value="Genomic_DNA"/>
</dbReference>
<evidence type="ECO:0000313" key="4">
    <source>
        <dbReference type="Proteomes" id="UP001527882"/>
    </source>
</evidence>
<protein>
    <submittedName>
        <fullName evidence="3">YdcF family protein</fullName>
    </submittedName>
</protein>
<proteinExistence type="predicted"/>
<dbReference type="InterPro" id="IPR003848">
    <property type="entry name" value="DUF218"/>
</dbReference>
<sequence length="193" mass="22054">MLMLLLYMIVSLIIVLLLFFVWLHTAPIQKKGTDALIILGFQCDGDNIHPLLQERLTTAIDLLSSVDYKKVILTGGAVKSTQSEAVIMRDYLIRHAVNEERIVLEQNALDTIQNISNCQTIMKQFNLKTCTVISNSFHIRRVQYIADFLGLSSCYYANRSIRALFGQCYRTLHELKTFYITYKLLKKMSLPGG</sequence>
<gene>
    <name evidence="3" type="ORF">O9H85_27355</name>
</gene>
<dbReference type="InterPro" id="IPR014729">
    <property type="entry name" value="Rossmann-like_a/b/a_fold"/>
</dbReference>
<evidence type="ECO:0000259" key="2">
    <source>
        <dbReference type="Pfam" id="PF02698"/>
    </source>
</evidence>
<dbReference type="PANTHER" id="PTHR30336:SF20">
    <property type="entry name" value="DUF218 DOMAIN-CONTAINING PROTEIN"/>
    <property type="match status" value="1"/>
</dbReference>
<name>A0ABT4QGP9_9BACL</name>
<reference evidence="3 4" key="1">
    <citation type="submission" date="2022-12" db="EMBL/GenBank/DDBJ databases">
        <title>Draft genome sequence of Paenibacillus sp. dW9.</title>
        <authorList>
            <person name="Choi E.-W."/>
            <person name="Kim D.-U."/>
        </authorList>
    </citation>
    <scope>NUCLEOTIDE SEQUENCE [LARGE SCALE GENOMIC DNA]</scope>
    <source>
        <strain evidence="4">dW9</strain>
    </source>
</reference>
<dbReference type="InterPro" id="IPR051599">
    <property type="entry name" value="Cell_Envelope_Assoc"/>
</dbReference>
<feature type="transmembrane region" description="Helical" evidence="1">
    <location>
        <begin position="6"/>
        <end position="23"/>
    </location>
</feature>
<dbReference type="PANTHER" id="PTHR30336">
    <property type="entry name" value="INNER MEMBRANE PROTEIN, PROBABLE PERMEASE"/>
    <property type="match status" value="1"/>
</dbReference>
<feature type="domain" description="DUF218" evidence="2">
    <location>
        <begin position="34"/>
        <end position="153"/>
    </location>
</feature>
<dbReference type="RefSeq" id="WP_269884586.1">
    <property type="nucleotide sequence ID" value="NZ_JAQAGZ010000021.1"/>
</dbReference>
<evidence type="ECO:0000256" key="1">
    <source>
        <dbReference type="SAM" id="Phobius"/>
    </source>
</evidence>
<comment type="caution">
    <text evidence="3">The sequence shown here is derived from an EMBL/GenBank/DDBJ whole genome shotgun (WGS) entry which is preliminary data.</text>
</comment>
<keyword evidence="1" id="KW-1133">Transmembrane helix</keyword>
<accession>A0ABT4QGP9</accession>
<keyword evidence="1" id="KW-0472">Membrane</keyword>
<keyword evidence="1" id="KW-0812">Transmembrane</keyword>
<dbReference type="Proteomes" id="UP001527882">
    <property type="component" value="Unassembled WGS sequence"/>
</dbReference>
<keyword evidence="4" id="KW-1185">Reference proteome</keyword>
<evidence type="ECO:0000313" key="3">
    <source>
        <dbReference type="EMBL" id="MCZ8516053.1"/>
    </source>
</evidence>
<organism evidence="3 4">
    <name type="scientific">Paenibacillus gyeongsangnamensis</name>
    <dbReference type="NCBI Taxonomy" id="3388067"/>
    <lineage>
        <taxon>Bacteria</taxon>
        <taxon>Bacillati</taxon>
        <taxon>Bacillota</taxon>
        <taxon>Bacilli</taxon>
        <taxon>Bacillales</taxon>
        <taxon>Paenibacillaceae</taxon>
        <taxon>Paenibacillus</taxon>
    </lineage>
</organism>